<proteinExistence type="inferred from homology"/>
<keyword evidence="3" id="KW-0963">Cytoplasm</keyword>
<dbReference type="Gene3D" id="3.30.420.10">
    <property type="entry name" value="Ribonuclease H-like superfamily/Ribonuclease H"/>
    <property type="match status" value="1"/>
</dbReference>
<dbReference type="Pfam" id="PF02171">
    <property type="entry name" value="Piwi"/>
    <property type="match status" value="1"/>
</dbReference>
<dbReference type="FunFam" id="2.170.260.10:FF:000003">
    <property type="entry name" value="Piwi-like RNA-mediated gene silencing 2"/>
    <property type="match status" value="1"/>
</dbReference>
<evidence type="ECO:0000256" key="3">
    <source>
        <dbReference type="ARBA" id="ARBA00022490"/>
    </source>
</evidence>
<keyword evidence="5" id="KW-0943">RNA-mediated gene silencing</keyword>
<keyword evidence="10" id="KW-1185">Reference proteome</keyword>
<evidence type="ECO:0000256" key="1">
    <source>
        <dbReference type="ARBA" id="ARBA00004496"/>
    </source>
</evidence>
<dbReference type="GO" id="GO:0005737">
    <property type="term" value="C:cytoplasm"/>
    <property type="evidence" value="ECO:0007669"/>
    <property type="project" value="UniProtKB-SubCell"/>
</dbReference>
<organism evidence="9 10">
    <name type="scientific">Folsomia candida</name>
    <name type="common">Springtail</name>
    <dbReference type="NCBI Taxonomy" id="158441"/>
    <lineage>
        <taxon>Eukaryota</taxon>
        <taxon>Metazoa</taxon>
        <taxon>Ecdysozoa</taxon>
        <taxon>Arthropoda</taxon>
        <taxon>Hexapoda</taxon>
        <taxon>Collembola</taxon>
        <taxon>Entomobryomorpha</taxon>
        <taxon>Isotomoidea</taxon>
        <taxon>Isotomidae</taxon>
        <taxon>Proisotominae</taxon>
        <taxon>Folsomia</taxon>
    </lineage>
</organism>
<accession>A0A226EJ41</accession>
<dbReference type="PROSITE" id="PS50822">
    <property type="entry name" value="PIWI"/>
    <property type="match status" value="1"/>
</dbReference>
<sequence length="787" mass="91318">MDKNPDSVEELDEVMKKKCEISPQTDYTHVKKKGKRGKKIRLITNYVRVFVDNKDGIFGYTATFSPPLKNVDIQKKFLAQFEDILKEQRIFDGTHLFLPFQLPEEVMVFEGVHPNHANVVMRATLKANQRPYRESVQFFNVLFRRIMTVLGKFEYRKNFFDEDVKFKLPQYKLEIWPGICTSVEEQEDGLMLCLDTSYRVFKTDTVYDYICALNDSINWEQKFKDYILGKVVVTQYNHFTYKIDDIDWCGSPLSTFEYCGKQITYVEYYKKQYNIEIRDLNQPLLLSRVHVKNKYKETEQVKAISIVPEICYVCGMNDEDRNDKNVVKEVRRYTYTTPAQKFKALSAFISRTTEIVEAKNILETWKIRMDNKLLSVDGRELPAPILHFKDRTSIQQSEPTFEILPKNGIYDAVPLGRWLIICSERDAKIVHIFMEYYARFCNSTGIKSSNSVQVVTLKSVNPRDFQEALEDYADPRKFQFVVVVMPFFRREIYSLIKRVCCSEKFIPSQVIMAKTLADKGNFDSSVKNIAIQINCKLGGSPWGLYIPLAERIMFIGIDVNHDVRKVLPSAVALIASLNNSCTKFFSRVHVQRIHQEITDNMQPLFSEALECYAETNGTYPDRVIVFRDGGSLSYMHVLIEHEVKPMLASIKILCPDLKNFTYTVVSKRVPQRFFVEKTRGMFGNPNPGTVVDNSITYPNMFDFYIVSQQKSQGAVNPTHYMVIYDRGGIKADLLQQLAYSTTFMYFNWCGAIRVPAMIQYAHKLSALVGQHLRGIPSSRMDKQLYYL</sequence>
<dbReference type="SMART" id="SM00950">
    <property type="entry name" value="Piwi"/>
    <property type="match status" value="1"/>
</dbReference>
<dbReference type="InterPro" id="IPR036397">
    <property type="entry name" value="RNaseH_sf"/>
</dbReference>
<comment type="similarity">
    <text evidence="6">Belongs to the argonaute family. Piwi subfamily.</text>
</comment>
<dbReference type="CDD" id="cd02845">
    <property type="entry name" value="PAZ_piwi_like"/>
    <property type="match status" value="1"/>
</dbReference>
<dbReference type="EMBL" id="LNIX01000003">
    <property type="protein sequence ID" value="OXA57310.1"/>
    <property type="molecule type" value="Genomic_DNA"/>
</dbReference>
<dbReference type="PROSITE" id="PS50821">
    <property type="entry name" value="PAZ"/>
    <property type="match status" value="1"/>
</dbReference>
<evidence type="ECO:0000256" key="5">
    <source>
        <dbReference type="ARBA" id="ARBA00023158"/>
    </source>
</evidence>
<dbReference type="Pfam" id="PF23278">
    <property type="entry name" value="Piwi_N"/>
    <property type="match status" value="1"/>
</dbReference>
<dbReference type="Gene3D" id="3.40.50.2300">
    <property type="match status" value="1"/>
</dbReference>
<dbReference type="GO" id="GO:0034587">
    <property type="term" value="P:piRNA processing"/>
    <property type="evidence" value="ECO:0007669"/>
    <property type="project" value="UniProtKB-ARBA"/>
</dbReference>
<dbReference type="InterPro" id="IPR012337">
    <property type="entry name" value="RNaseH-like_sf"/>
</dbReference>
<dbReference type="InterPro" id="IPR003165">
    <property type="entry name" value="Piwi"/>
</dbReference>
<dbReference type="GO" id="GO:0003723">
    <property type="term" value="F:RNA binding"/>
    <property type="evidence" value="ECO:0007669"/>
    <property type="project" value="UniProtKB-KW"/>
</dbReference>
<dbReference type="InterPro" id="IPR036085">
    <property type="entry name" value="PAZ_dom_sf"/>
</dbReference>
<evidence type="ECO:0000313" key="10">
    <source>
        <dbReference type="Proteomes" id="UP000198287"/>
    </source>
</evidence>
<name>A0A226EJ41_FOLCA</name>
<comment type="caution">
    <text evidence="9">The sequence shown here is derived from an EMBL/GenBank/DDBJ whole genome shotgun (WGS) entry which is preliminary data.</text>
</comment>
<feature type="domain" description="Piwi" evidence="8">
    <location>
        <begin position="480"/>
        <end position="773"/>
    </location>
</feature>
<dbReference type="CDD" id="cd04658">
    <property type="entry name" value="Piwi_piwi-like_Euk"/>
    <property type="match status" value="1"/>
</dbReference>
<comment type="subcellular location">
    <subcellularLocation>
        <location evidence="1">Cytoplasm</location>
    </subcellularLocation>
</comment>
<dbReference type="PANTHER" id="PTHR22891">
    <property type="entry name" value="EUKARYOTIC TRANSLATION INITIATION FACTOR 2C"/>
    <property type="match status" value="1"/>
</dbReference>
<dbReference type="Proteomes" id="UP000198287">
    <property type="component" value="Unassembled WGS sequence"/>
</dbReference>
<dbReference type="OMA" id="HETICNT"/>
<dbReference type="Pfam" id="PF02170">
    <property type="entry name" value="PAZ"/>
    <property type="match status" value="1"/>
</dbReference>
<reference evidence="9 10" key="1">
    <citation type="submission" date="2015-12" db="EMBL/GenBank/DDBJ databases">
        <title>The genome of Folsomia candida.</title>
        <authorList>
            <person name="Faddeeva A."/>
            <person name="Derks M.F."/>
            <person name="Anvar Y."/>
            <person name="Smit S."/>
            <person name="Van Straalen N."/>
            <person name="Roelofs D."/>
        </authorList>
    </citation>
    <scope>NUCLEOTIDE SEQUENCE [LARGE SCALE GENOMIC DNA]</scope>
    <source>
        <strain evidence="9 10">VU population</strain>
        <tissue evidence="9">Whole body</tissue>
    </source>
</reference>
<dbReference type="InterPro" id="IPR003100">
    <property type="entry name" value="PAZ_dom"/>
</dbReference>
<dbReference type="OrthoDB" id="445936at2759"/>
<evidence type="ECO:0000256" key="2">
    <source>
        <dbReference type="ARBA" id="ARBA00022473"/>
    </source>
</evidence>
<dbReference type="SUPFAM" id="SSF101690">
    <property type="entry name" value="PAZ domain"/>
    <property type="match status" value="1"/>
</dbReference>
<evidence type="ECO:0000313" key="9">
    <source>
        <dbReference type="EMBL" id="OXA57310.1"/>
    </source>
</evidence>
<evidence type="ECO:0000256" key="4">
    <source>
        <dbReference type="ARBA" id="ARBA00022884"/>
    </source>
</evidence>
<evidence type="ECO:0000256" key="6">
    <source>
        <dbReference type="ARBA" id="ARBA00038291"/>
    </source>
</evidence>
<gene>
    <name evidence="9" type="ORF">Fcan01_08261</name>
</gene>
<keyword evidence="2" id="KW-0217">Developmental protein</keyword>
<evidence type="ECO:0000259" key="7">
    <source>
        <dbReference type="PROSITE" id="PS50821"/>
    </source>
</evidence>
<keyword evidence="4" id="KW-0694">RNA-binding</keyword>
<feature type="domain" description="PAZ" evidence="7">
    <location>
        <begin position="205"/>
        <end position="315"/>
    </location>
</feature>
<evidence type="ECO:0000259" key="8">
    <source>
        <dbReference type="PROSITE" id="PS50822"/>
    </source>
</evidence>
<protein>
    <submittedName>
        <fullName evidence="9">Piwi-like protein 1</fullName>
    </submittedName>
</protein>
<dbReference type="Gene3D" id="2.170.260.10">
    <property type="entry name" value="paz domain"/>
    <property type="match status" value="1"/>
</dbReference>
<dbReference type="AlphaFoldDB" id="A0A226EJ41"/>
<dbReference type="SUPFAM" id="SSF53098">
    <property type="entry name" value="Ribonuclease H-like"/>
    <property type="match status" value="1"/>
</dbReference>
<dbReference type="SMART" id="SM00949">
    <property type="entry name" value="PAZ"/>
    <property type="match status" value="1"/>
</dbReference>